<evidence type="ECO:0000313" key="1">
    <source>
        <dbReference type="EMBL" id="TFY60831.1"/>
    </source>
</evidence>
<evidence type="ECO:0000313" key="2">
    <source>
        <dbReference type="Proteomes" id="UP000298327"/>
    </source>
</evidence>
<sequence>MDTSASTPPSRILVASTKKLSTRAAHAALDDFLDDFQQRSSPLKGGDHTVTVQLQKLNRALQEERERKKAKKAGKH</sequence>
<dbReference type="EMBL" id="SEOQ01000541">
    <property type="protein sequence ID" value="TFY60831.1"/>
    <property type="molecule type" value="Genomic_DNA"/>
</dbReference>
<comment type="caution">
    <text evidence="1">The sequence shown here is derived from an EMBL/GenBank/DDBJ whole genome shotgun (WGS) entry which is preliminary data.</text>
</comment>
<keyword evidence="2" id="KW-1185">Reference proteome</keyword>
<dbReference type="Proteomes" id="UP000298327">
    <property type="component" value="Unassembled WGS sequence"/>
</dbReference>
<name>A0A4Y9YHA9_9AGAM</name>
<proteinExistence type="predicted"/>
<protein>
    <submittedName>
        <fullName evidence="1">Uncharacterized protein</fullName>
    </submittedName>
</protein>
<dbReference type="AlphaFoldDB" id="A0A4Y9YHA9"/>
<organism evidence="1 2">
    <name type="scientific">Dentipellis fragilis</name>
    <dbReference type="NCBI Taxonomy" id="205917"/>
    <lineage>
        <taxon>Eukaryota</taxon>
        <taxon>Fungi</taxon>
        <taxon>Dikarya</taxon>
        <taxon>Basidiomycota</taxon>
        <taxon>Agaricomycotina</taxon>
        <taxon>Agaricomycetes</taxon>
        <taxon>Russulales</taxon>
        <taxon>Hericiaceae</taxon>
        <taxon>Dentipellis</taxon>
    </lineage>
</organism>
<accession>A0A4Y9YHA9</accession>
<gene>
    <name evidence="1" type="ORF">EVG20_g7277</name>
</gene>
<reference evidence="1 2" key="1">
    <citation type="submission" date="2019-02" db="EMBL/GenBank/DDBJ databases">
        <title>Genome sequencing of the rare red list fungi Dentipellis fragilis.</title>
        <authorList>
            <person name="Buettner E."/>
            <person name="Kellner H."/>
        </authorList>
    </citation>
    <scope>NUCLEOTIDE SEQUENCE [LARGE SCALE GENOMIC DNA]</scope>
    <source>
        <strain evidence="1 2">DSM 105465</strain>
    </source>
</reference>